<evidence type="ECO:0000256" key="1">
    <source>
        <dbReference type="ARBA" id="ARBA00022679"/>
    </source>
</evidence>
<feature type="domain" description="APS kinase" evidence="2">
    <location>
        <begin position="7"/>
        <end position="170"/>
    </location>
</feature>
<protein>
    <submittedName>
        <fullName evidence="3">Adenylyl-sulfate kinase</fullName>
    </submittedName>
</protein>
<dbReference type="InterPro" id="IPR027417">
    <property type="entry name" value="P-loop_NTPase"/>
</dbReference>
<gene>
    <name evidence="3" type="primary">cysC_1</name>
    <name evidence="3" type="ORF">SYK_07870</name>
</gene>
<accession>A0ABN6S323</accession>
<proteinExistence type="predicted"/>
<dbReference type="SUPFAM" id="SSF52540">
    <property type="entry name" value="P-loop containing nucleoside triphosphate hydrolases"/>
    <property type="match status" value="1"/>
</dbReference>
<reference evidence="3 4" key="1">
    <citation type="submission" date="2022-08" db="EMBL/GenBank/DDBJ databases">
        <title>Genome Sequence of the sulphate-reducing bacterium, Pseudodesulfovibrio sp. SYK.</title>
        <authorList>
            <person name="Kondo R."/>
            <person name="Kataoka T."/>
        </authorList>
    </citation>
    <scope>NUCLEOTIDE SEQUENCE [LARGE SCALE GENOMIC DNA]</scope>
    <source>
        <strain evidence="3 4">SYK</strain>
    </source>
</reference>
<dbReference type="EMBL" id="AP026709">
    <property type="protein sequence ID" value="BDQ36427.1"/>
    <property type="molecule type" value="Genomic_DNA"/>
</dbReference>
<dbReference type="PANTHER" id="PTHR42700">
    <property type="entry name" value="SULFATE ADENYLYLTRANSFERASE"/>
    <property type="match status" value="1"/>
</dbReference>
<keyword evidence="1" id="KW-0808">Transferase</keyword>
<dbReference type="GO" id="GO:0016301">
    <property type="term" value="F:kinase activity"/>
    <property type="evidence" value="ECO:0007669"/>
    <property type="project" value="UniProtKB-KW"/>
</dbReference>
<organism evidence="3 4">
    <name type="scientific">Pseudodesulfovibrio nedwellii</name>
    <dbReference type="NCBI Taxonomy" id="2973072"/>
    <lineage>
        <taxon>Bacteria</taxon>
        <taxon>Pseudomonadati</taxon>
        <taxon>Thermodesulfobacteriota</taxon>
        <taxon>Desulfovibrionia</taxon>
        <taxon>Desulfovibrionales</taxon>
        <taxon>Desulfovibrionaceae</taxon>
    </lineage>
</organism>
<sequence>MSESVSGWALWIVGLPGSGKSTLAKGVLTSMEARGLEVALLQMDERRKSYFPHPHYTSEEREKAYVLFVNEVAELARQGKNVLMDGSAYKQSMRQYARQKLPRFAEIFVQCDLSEAIRRESDRSEGLVMAGLYAKALQRKKTGEQFEGLGEVLGVDVEFEMDPEAELVIDNTRLTAKETLGKALHFLDTWLANV</sequence>
<keyword evidence="4" id="KW-1185">Reference proteome</keyword>
<dbReference type="RefSeq" id="WP_281762327.1">
    <property type="nucleotide sequence ID" value="NZ_AP026709.1"/>
</dbReference>
<dbReference type="Proteomes" id="UP001317742">
    <property type="component" value="Chromosome"/>
</dbReference>
<keyword evidence="3" id="KW-0418">Kinase</keyword>
<dbReference type="InterPro" id="IPR050512">
    <property type="entry name" value="Sulf_AdTrans/APS_kinase"/>
</dbReference>
<dbReference type="InterPro" id="IPR059117">
    <property type="entry name" value="APS_kinase_dom"/>
</dbReference>
<dbReference type="Pfam" id="PF01583">
    <property type="entry name" value="APS_kinase"/>
    <property type="match status" value="1"/>
</dbReference>
<name>A0ABN6S323_9BACT</name>
<evidence type="ECO:0000259" key="2">
    <source>
        <dbReference type="Pfam" id="PF01583"/>
    </source>
</evidence>
<evidence type="ECO:0000313" key="4">
    <source>
        <dbReference type="Proteomes" id="UP001317742"/>
    </source>
</evidence>
<dbReference type="Gene3D" id="3.40.50.300">
    <property type="entry name" value="P-loop containing nucleotide triphosphate hydrolases"/>
    <property type="match status" value="1"/>
</dbReference>
<dbReference type="PANTHER" id="PTHR42700:SF1">
    <property type="entry name" value="SULFATE ADENYLYLTRANSFERASE"/>
    <property type="match status" value="1"/>
</dbReference>
<evidence type="ECO:0000313" key="3">
    <source>
        <dbReference type="EMBL" id="BDQ36427.1"/>
    </source>
</evidence>